<sequence>MINSFANSKVVIPIFEVLKPGLLTTIQDLGRKGYQKYGLAVSGAADSYAHRIANLLVGNREQEATIETTLVGLQLKVLNNMVIAITGGNLQPEVNNHPAPMWTSFPIQAGDILKFNGSLSGCRAYIAVAGGINAEMVMGSRATDIIGGIGGIEGRALRKGDIIETYPRISNCPFRRRLLPSLIPEYPNHIKIRVVLGPQDDAFTMRGINTFLSSEYTVSIASDRMACRLEGPAIEHRNGADIVSEGLFQGAIQVPQNRQPILFQVGRQSVGGYTKIAGVIKADFPKVAQLRPKDSITFECVTLTEAHAILREQEKLFQQLKAGQY</sequence>
<feature type="domain" description="Carboxyltransferase" evidence="4">
    <location>
        <begin position="36"/>
        <end position="316"/>
    </location>
</feature>
<reference evidence="5" key="1">
    <citation type="submission" date="2020-08" db="EMBL/GenBank/DDBJ databases">
        <title>Genome public.</title>
        <authorList>
            <person name="Liu C."/>
            <person name="Sun Q."/>
        </authorList>
    </citation>
    <scope>NUCLEOTIDE SEQUENCE</scope>
    <source>
        <strain evidence="5">BX22</strain>
    </source>
</reference>
<protein>
    <submittedName>
        <fullName evidence="5">Biotin-dependent carboxyltransferase family protein</fullName>
    </submittedName>
</protein>
<accession>A0A923L7Y0</accession>
<dbReference type="PANTHER" id="PTHR43309">
    <property type="entry name" value="5-OXOPROLINASE SUBUNIT C"/>
    <property type="match status" value="1"/>
</dbReference>
<evidence type="ECO:0000259" key="4">
    <source>
        <dbReference type="SMART" id="SM00797"/>
    </source>
</evidence>
<proteinExistence type="predicted"/>
<dbReference type="EMBL" id="JACOOL010000011">
    <property type="protein sequence ID" value="MBC5638005.1"/>
    <property type="molecule type" value="Genomic_DNA"/>
</dbReference>
<evidence type="ECO:0000256" key="2">
    <source>
        <dbReference type="ARBA" id="ARBA00022801"/>
    </source>
</evidence>
<dbReference type="Proteomes" id="UP000637359">
    <property type="component" value="Unassembled WGS sequence"/>
</dbReference>
<dbReference type="InterPro" id="IPR003778">
    <property type="entry name" value="CT_A_B"/>
</dbReference>
<evidence type="ECO:0000256" key="1">
    <source>
        <dbReference type="ARBA" id="ARBA00022741"/>
    </source>
</evidence>
<dbReference type="InterPro" id="IPR029000">
    <property type="entry name" value="Cyclophilin-like_dom_sf"/>
</dbReference>
<evidence type="ECO:0000256" key="3">
    <source>
        <dbReference type="ARBA" id="ARBA00022840"/>
    </source>
</evidence>
<keyword evidence="3" id="KW-0067">ATP-binding</keyword>
<keyword evidence="1" id="KW-0547">Nucleotide-binding</keyword>
<dbReference type="Pfam" id="PF02626">
    <property type="entry name" value="CT_A_B"/>
    <property type="match status" value="1"/>
</dbReference>
<evidence type="ECO:0000313" key="6">
    <source>
        <dbReference type="Proteomes" id="UP000637359"/>
    </source>
</evidence>
<organism evidence="5 6">
    <name type="scientific">Ornithinibacillus hominis</name>
    <dbReference type="NCBI Taxonomy" id="2763055"/>
    <lineage>
        <taxon>Bacteria</taxon>
        <taxon>Bacillati</taxon>
        <taxon>Bacillota</taxon>
        <taxon>Bacilli</taxon>
        <taxon>Bacillales</taxon>
        <taxon>Bacillaceae</taxon>
        <taxon>Ornithinibacillus</taxon>
    </lineage>
</organism>
<evidence type="ECO:0000313" key="5">
    <source>
        <dbReference type="EMBL" id="MBC5638005.1"/>
    </source>
</evidence>
<keyword evidence="6" id="KW-1185">Reference proteome</keyword>
<dbReference type="Gene3D" id="2.40.100.10">
    <property type="entry name" value="Cyclophilin-like"/>
    <property type="match status" value="1"/>
</dbReference>
<dbReference type="SMART" id="SM00797">
    <property type="entry name" value="AHS2"/>
    <property type="match status" value="1"/>
</dbReference>
<comment type="caution">
    <text evidence="5">The sequence shown here is derived from an EMBL/GenBank/DDBJ whole genome shotgun (WGS) entry which is preliminary data.</text>
</comment>
<dbReference type="InterPro" id="IPR052708">
    <property type="entry name" value="PxpC"/>
</dbReference>
<keyword evidence="2" id="KW-0378">Hydrolase</keyword>
<dbReference type="NCBIfam" id="TIGR00724">
    <property type="entry name" value="urea_amlyse_rel"/>
    <property type="match status" value="1"/>
</dbReference>
<dbReference type="SUPFAM" id="SSF50891">
    <property type="entry name" value="Cyclophilin-like"/>
    <property type="match status" value="1"/>
</dbReference>
<name>A0A923L7Y0_9BACI</name>
<dbReference type="AlphaFoldDB" id="A0A923L7Y0"/>
<dbReference type="GO" id="GO:0005524">
    <property type="term" value="F:ATP binding"/>
    <property type="evidence" value="ECO:0007669"/>
    <property type="project" value="UniProtKB-KW"/>
</dbReference>
<dbReference type="PANTHER" id="PTHR43309:SF5">
    <property type="entry name" value="5-OXOPROLINASE SUBUNIT C"/>
    <property type="match status" value="1"/>
</dbReference>
<dbReference type="GO" id="GO:0016787">
    <property type="term" value="F:hydrolase activity"/>
    <property type="evidence" value="ECO:0007669"/>
    <property type="project" value="UniProtKB-KW"/>
</dbReference>
<gene>
    <name evidence="5" type="ORF">H8S33_14505</name>
</gene>